<comment type="caution">
    <text evidence="1">The sequence shown here is derived from an EMBL/GenBank/DDBJ whole genome shotgun (WGS) entry which is preliminary data.</text>
</comment>
<proteinExistence type="predicted"/>
<organism evidence="1 2">
    <name type="scientific">Leucogyrophana mollusca</name>
    <dbReference type="NCBI Taxonomy" id="85980"/>
    <lineage>
        <taxon>Eukaryota</taxon>
        <taxon>Fungi</taxon>
        <taxon>Dikarya</taxon>
        <taxon>Basidiomycota</taxon>
        <taxon>Agaricomycotina</taxon>
        <taxon>Agaricomycetes</taxon>
        <taxon>Agaricomycetidae</taxon>
        <taxon>Boletales</taxon>
        <taxon>Boletales incertae sedis</taxon>
        <taxon>Leucogyrophana</taxon>
    </lineage>
</organism>
<gene>
    <name evidence="1" type="ORF">BV22DRAFT_1023840</name>
</gene>
<dbReference type="EMBL" id="MU266718">
    <property type="protein sequence ID" value="KAH7918909.1"/>
    <property type="molecule type" value="Genomic_DNA"/>
</dbReference>
<evidence type="ECO:0000313" key="1">
    <source>
        <dbReference type="EMBL" id="KAH7918909.1"/>
    </source>
</evidence>
<reference evidence="1" key="1">
    <citation type="journal article" date="2021" name="New Phytol.">
        <title>Evolutionary innovations through gain and loss of genes in the ectomycorrhizal Boletales.</title>
        <authorList>
            <person name="Wu G."/>
            <person name="Miyauchi S."/>
            <person name="Morin E."/>
            <person name="Kuo A."/>
            <person name="Drula E."/>
            <person name="Varga T."/>
            <person name="Kohler A."/>
            <person name="Feng B."/>
            <person name="Cao Y."/>
            <person name="Lipzen A."/>
            <person name="Daum C."/>
            <person name="Hundley H."/>
            <person name="Pangilinan J."/>
            <person name="Johnson J."/>
            <person name="Barry K."/>
            <person name="LaButti K."/>
            <person name="Ng V."/>
            <person name="Ahrendt S."/>
            <person name="Min B."/>
            <person name="Choi I.G."/>
            <person name="Park H."/>
            <person name="Plett J.M."/>
            <person name="Magnuson J."/>
            <person name="Spatafora J.W."/>
            <person name="Nagy L.G."/>
            <person name="Henrissat B."/>
            <person name="Grigoriev I.V."/>
            <person name="Yang Z.L."/>
            <person name="Xu J."/>
            <person name="Martin F.M."/>
        </authorList>
    </citation>
    <scope>NUCLEOTIDE SEQUENCE</scope>
    <source>
        <strain evidence="1">KUC20120723A-06</strain>
    </source>
</reference>
<protein>
    <submittedName>
        <fullName evidence="1">Uncharacterized protein</fullName>
    </submittedName>
</protein>
<dbReference type="Proteomes" id="UP000790709">
    <property type="component" value="Unassembled WGS sequence"/>
</dbReference>
<name>A0ACB8B0I2_9AGAM</name>
<accession>A0ACB8B0I2</accession>
<keyword evidence="2" id="KW-1185">Reference proteome</keyword>
<evidence type="ECO:0000313" key="2">
    <source>
        <dbReference type="Proteomes" id="UP000790709"/>
    </source>
</evidence>
<feature type="non-terminal residue" evidence="1">
    <location>
        <position position="1"/>
    </location>
</feature>
<sequence length="99" mass="11499">VLVTVFHALAFISTTPRLWLRYRVRRIWWDDIWTALSLCCYVICLGCGRSQSRLRDPTNLTLSLRSKHIFSRRVLNVMVRLGNCMGARTMSRQSHVASC</sequence>